<evidence type="ECO:0000313" key="1">
    <source>
        <dbReference type="EMBL" id="PWE43449.1"/>
    </source>
</evidence>
<dbReference type="AlphaFoldDB" id="A0A2U2D6L2"/>
<dbReference type="Proteomes" id="UP000245056">
    <property type="component" value="Unassembled WGS sequence"/>
</dbReference>
<name>A0A2U2D6L2_9PSED</name>
<organism evidence="1 2">
    <name type="scientific">Pseudomonas prosekii</name>
    <dbReference type="NCBI Taxonomy" id="1148509"/>
    <lineage>
        <taxon>Bacteria</taxon>
        <taxon>Pseudomonadati</taxon>
        <taxon>Pseudomonadota</taxon>
        <taxon>Gammaproteobacteria</taxon>
        <taxon>Pseudomonadales</taxon>
        <taxon>Pseudomonadaceae</taxon>
        <taxon>Pseudomonas</taxon>
    </lineage>
</organism>
<comment type="caution">
    <text evidence="1">The sequence shown here is derived from an EMBL/GenBank/DDBJ whole genome shotgun (WGS) entry which is preliminary data.</text>
</comment>
<dbReference type="EMBL" id="QFAW01000020">
    <property type="protein sequence ID" value="PWE43449.1"/>
    <property type="molecule type" value="Genomic_DNA"/>
</dbReference>
<protein>
    <submittedName>
        <fullName evidence="1">Uncharacterized protein</fullName>
    </submittedName>
</protein>
<accession>A0A2U2D6L2</accession>
<proteinExistence type="predicted"/>
<sequence>MANLNRVCPSRVARTCKLPGRHGRQIVTGLKDADYPVIKFAPCDSYTLIIGHFAALMAH</sequence>
<gene>
    <name evidence="1" type="ORF">C9I49_16110</name>
</gene>
<evidence type="ECO:0000313" key="2">
    <source>
        <dbReference type="Proteomes" id="UP000245056"/>
    </source>
</evidence>
<reference evidence="1 2" key="1">
    <citation type="submission" date="2018-05" db="EMBL/GenBank/DDBJ databases">
        <title>Genome sequences of two Antarctic strains of Pseudomonas prosekii: insights into adaptation to extreme conditions.</title>
        <authorList>
            <person name="Snopkova K."/>
            <person name="Dufkova K."/>
            <person name="Cejkova D."/>
            <person name="Sedlacek I."/>
            <person name="Smajs D."/>
        </authorList>
    </citation>
    <scope>NUCLEOTIDE SEQUENCE [LARGE SCALE GENOMIC DNA]</scope>
    <source>
        <strain evidence="1 2">P2673</strain>
    </source>
</reference>